<dbReference type="InterPro" id="IPR009951">
    <property type="entry name" value="Host-nuc_inhib_Gam"/>
</dbReference>
<reference evidence="1" key="2">
    <citation type="journal article" date="2014" name="Genome Announc.">
        <title>Draft Genome Sequence of a Novel Lactobacillus salivarius Strain Isolated from Piglet.</title>
        <authorList>
            <person name="Mackenzie D.A."/>
            <person name="McLay K."/>
            <person name="Roos S."/>
            <person name="Walter J."/>
            <person name="Swarbreck D."/>
            <person name="Drou N."/>
            <person name="Crossman L.C."/>
            <person name="Juge N."/>
        </authorList>
    </citation>
    <scope>NUCLEOTIDE SEQUENCE [LARGE SCALE GENOMIC DNA]</scope>
    <source>
        <strain>cp400</strain>
    </source>
</reference>
<gene>
    <name evidence="1" type="ORF">LSCP400_08801</name>
</gene>
<dbReference type="Pfam" id="PF07352">
    <property type="entry name" value="Phage_Mu_Gam"/>
    <property type="match status" value="1"/>
</dbReference>
<accession>V6DK27</accession>
<dbReference type="EMBL" id="CBVR010000010">
    <property type="protein sequence ID" value="CDK35074.1"/>
    <property type="molecule type" value="Genomic_DNA"/>
</dbReference>
<organism evidence="1">
    <name type="scientific">Ligilactobacillus salivarius cp400</name>
    <dbReference type="NCBI Taxonomy" id="1273133"/>
    <lineage>
        <taxon>Bacteria</taxon>
        <taxon>Bacillati</taxon>
        <taxon>Bacillota</taxon>
        <taxon>Bacilli</taxon>
        <taxon>Lactobacillales</taxon>
        <taxon>Lactobacillaceae</taxon>
        <taxon>Ligilactobacillus</taxon>
    </lineage>
</organism>
<dbReference type="AlphaFoldDB" id="V6DK27"/>
<proteinExistence type="predicted"/>
<evidence type="ECO:0008006" key="2">
    <source>
        <dbReference type="Google" id="ProtNLM"/>
    </source>
</evidence>
<evidence type="ECO:0000313" key="1">
    <source>
        <dbReference type="EMBL" id="CDK35074.1"/>
    </source>
</evidence>
<dbReference type="SUPFAM" id="SSF161266">
    <property type="entry name" value="Gam-like"/>
    <property type="match status" value="1"/>
</dbReference>
<sequence>MLDRLDLDKDFEIEKEAYEISSPEEALLTFEQIFDEQAKIKNLKDKIKQTKSFYENQIRYEEFKTENLKNALLAYYEKQKMANPKFKMKSPFGNFVNHKEKLDFEIDEEKLIERYNGTDLVKTKSTLYKGDLKKRLTVVGDKVIDTETGEVVDGANPVTKPAYVSVSIKKPKEDK</sequence>
<reference evidence="1" key="1">
    <citation type="submission" date="2013-10" db="EMBL/GenBank/DDBJ databases">
        <authorList>
            <person name="Crossman L."/>
        </authorList>
    </citation>
    <scope>NUCLEOTIDE SEQUENCE</scope>
</reference>
<comment type="caution">
    <text evidence="1">The sequence shown here is derived from an EMBL/GenBank/DDBJ whole genome shotgun (WGS) entry which is preliminary data.</text>
</comment>
<protein>
    <recommendedName>
        <fullName evidence="2">Phage protein</fullName>
    </recommendedName>
</protein>
<name>V6DK27_9LACO</name>